<feature type="coiled-coil region" evidence="1">
    <location>
        <begin position="91"/>
        <end position="118"/>
    </location>
</feature>
<keyword evidence="1" id="KW-0175">Coiled coil</keyword>
<reference evidence="3 4" key="1">
    <citation type="submission" date="2016-01" db="EMBL/GenBank/DDBJ databases">
        <title>Mycobacterium immunogenum strain CD11_6 genome sequencing and assembly.</title>
        <authorList>
            <person name="Kaur G."/>
            <person name="Nair G.R."/>
            <person name="Mayilraj S."/>
        </authorList>
    </citation>
    <scope>NUCLEOTIDE SEQUENCE [LARGE SCALE GENOMIC DNA]</scope>
    <source>
        <strain evidence="3 4">CD11-6</strain>
    </source>
</reference>
<accession>A0A179VCN1</accession>
<comment type="caution">
    <text evidence="3">The sequence shown here is derived from an EMBL/GenBank/DDBJ whole genome shotgun (WGS) entry which is preliminary data.</text>
</comment>
<evidence type="ECO:0000256" key="1">
    <source>
        <dbReference type="SAM" id="Coils"/>
    </source>
</evidence>
<evidence type="ECO:0000313" key="3">
    <source>
        <dbReference type="EMBL" id="OAT69387.1"/>
    </source>
</evidence>
<proteinExistence type="predicted"/>
<feature type="region of interest" description="Disordered" evidence="2">
    <location>
        <begin position="1"/>
        <end position="25"/>
    </location>
</feature>
<dbReference type="RefSeq" id="WP_131809325.1">
    <property type="nucleotide sequence ID" value="NZ_LQYE01000007.1"/>
</dbReference>
<organism evidence="3 4">
    <name type="scientific">Mycobacteroides immunogenum</name>
    <dbReference type="NCBI Taxonomy" id="83262"/>
    <lineage>
        <taxon>Bacteria</taxon>
        <taxon>Bacillati</taxon>
        <taxon>Actinomycetota</taxon>
        <taxon>Actinomycetes</taxon>
        <taxon>Mycobacteriales</taxon>
        <taxon>Mycobacteriaceae</taxon>
        <taxon>Mycobacteroides</taxon>
    </lineage>
</organism>
<dbReference type="Proteomes" id="UP000186919">
    <property type="component" value="Unassembled WGS sequence"/>
</dbReference>
<protein>
    <submittedName>
        <fullName evidence="3">Uncharacterized protein</fullName>
    </submittedName>
</protein>
<sequence>MTIDSVPDTARRAVSPKAATKLPGAPKDTRTIIRWLTETETIRGYIQSGAERNRYKIYADQFPLPCAPQAASDAQAENDENDDTAALRTQVAELRTENRVLRSQLVDAQAKATYLEEELNEAKGGIRNLHAGIGALMDATEELRLGAAQIHAGAGHYQNANENMFKVVDSLRSTLAQYIYPTDLSDLPGPTPES</sequence>
<gene>
    <name evidence="3" type="ORF">AWB85_21735</name>
</gene>
<name>A0A179VCN1_9MYCO</name>
<dbReference type="AlphaFoldDB" id="A0A179VCN1"/>
<evidence type="ECO:0000313" key="4">
    <source>
        <dbReference type="Proteomes" id="UP000186919"/>
    </source>
</evidence>
<evidence type="ECO:0000256" key="2">
    <source>
        <dbReference type="SAM" id="MobiDB-lite"/>
    </source>
</evidence>
<dbReference type="EMBL" id="LQYE01000007">
    <property type="protein sequence ID" value="OAT69387.1"/>
    <property type="molecule type" value="Genomic_DNA"/>
</dbReference>